<dbReference type="Proteomes" id="UP000246278">
    <property type="component" value="Unassembled WGS sequence"/>
</dbReference>
<dbReference type="RefSeq" id="WP_110023664.1">
    <property type="nucleotide sequence ID" value="NZ_PDNZ01000006.1"/>
</dbReference>
<reference evidence="3" key="1">
    <citation type="submission" date="2017-10" db="EMBL/GenBank/DDBJ databases">
        <authorList>
            <person name="Gaisin V.A."/>
            <person name="Rysina M.S."/>
            <person name="Grouzdev D.S."/>
        </authorList>
    </citation>
    <scope>NUCLEOTIDE SEQUENCE [LARGE SCALE GENOMIC DNA]</scope>
    <source>
        <strain evidence="3">V1</strain>
    </source>
</reference>
<feature type="transmembrane region" description="Helical" evidence="1">
    <location>
        <begin position="20"/>
        <end position="43"/>
    </location>
</feature>
<accession>A0A317T726</accession>
<dbReference type="EMBL" id="PDNZ01000006">
    <property type="protein sequence ID" value="PWW81547.1"/>
    <property type="molecule type" value="Genomic_DNA"/>
</dbReference>
<name>A0A317T726_9CHLB</name>
<keyword evidence="3" id="KW-1185">Reference proteome</keyword>
<keyword evidence="1" id="KW-1133">Transmembrane helix</keyword>
<sequence>MDTQKDVTENSSKRFSSSQVFAIGLGIFFVTVAITLLALRFFFFPAPFAPVELSERERQQLAGKLDKIERASGLSLEDMFGAVKEEELTADGLLKPEPYSEEEGSREIYLSERELNALLANNTELAQKAAIDLSRDLISAKLLVPVDPDFPILGGKTIRVRAGLEFAYREGRPVVKLRGISLMGVPLPNAWLGGIKNVDLAEEYGFWRGFSGGIDTLAIREGKVFVRLKE</sequence>
<dbReference type="AlphaFoldDB" id="A0A317T726"/>
<keyword evidence="1" id="KW-0812">Transmembrane</keyword>
<evidence type="ECO:0000313" key="3">
    <source>
        <dbReference type="Proteomes" id="UP000246278"/>
    </source>
</evidence>
<evidence type="ECO:0000256" key="1">
    <source>
        <dbReference type="SAM" id="Phobius"/>
    </source>
</evidence>
<organism evidence="2 3">
    <name type="scientific">Prosthecochloris marina</name>
    <dbReference type="NCBI Taxonomy" id="2017681"/>
    <lineage>
        <taxon>Bacteria</taxon>
        <taxon>Pseudomonadati</taxon>
        <taxon>Chlorobiota</taxon>
        <taxon>Chlorobiia</taxon>
        <taxon>Chlorobiales</taxon>
        <taxon>Chlorobiaceae</taxon>
        <taxon>Prosthecochloris</taxon>
    </lineage>
</organism>
<proteinExistence type="predicted"/>
<gene>
    <name evidence="2" type="ORF">CR164_09030</name>
</gene>
<dbReference type="OrthoDB" id="597750at2"/>
<keyword evidence="2" id="KW-0808">Transferase</keyword>
<evidence type="ECO:0000313" key="2">
    <source>
        <dbReference type="EMBL" id="PWW81547.1"/>
    </source>
</evidence>
<comment type="caution">
    <text evidence="2">The sequence shown here is derived from an EMBL/GenBank/DDBJ whole genome shotgun (WGS) entry which is preliminary data.</text>
</comment>
<protein>
    <submittedName>
        <fullName evidence="2">Arginine N-succinyltransferase</fullName>
    </submittedName>
</protein>
<dbReference type="GO" id="GO:0016740">
    <property type="term" value="F:transferase activity"/>
    <property type="evidence" value="ECO:0007669"/>
    <property type="project" value="UniProtKB-KW"/>
</dbReference>
<keyword evidence="1" id="KW-0472">Membrane</keyword>